<keyword evidence="2" id="KW-0472">Membrane</keyword>
<proteinExistence type="predicted"/>
<evidence type="ECO:0000256" key="2">
    <source>
        <dbReference type="SAM" id="Phobius"/>
    </source>
</evidence>
<dbReference type="InterPro" id="IPR010982">
    <property type="entry name" value="Lambda_DNA-bd_dom_sf"/>
</dbReference>
<reference evidence="3 4" key="1">
    <citation type="submission" date="2016-07" db="EMBL/GenBank/DDBJ databases">
        <title>Comparative genomics of the Campylobacter concisus group.</title>
        <authorList>
            <person name="Miller W.G."/>
            <person name="Yee E."/>
            <person name="Chapman M.H."/>
            <person name="Huynh S."/>
            <person name="Bono J.L."/>
            <person name="On S.L.W."/>
            <person name="StLeger J."/>
            <person name="Foster G."/>
            <person name="Parker C.T."/>
        </authorList>
    </citation>
    <scope>NUCLEOTIDE SEQUENCE [LARGE SCALE GENOMIC DNA]</scope>
    <source>
        <strain evidence="3 4">CCUG 21559</strain>
    </source>
</reference>
<dbReference type="Gene3D" id="1.10.260.40">
    <property type="entry name" value="lambda repressor-like DNA-binding domains"/>
    <property type="match status" value="1"/>
</dbReference>
<sequence length="325" mass="36817">MNDLNILKEVGLKEVARKTHIEPEFLHYIINKDFDKLLRLNVKGYIKIIEREYGIDFESWFLEFNEYKKQNFVDDGKKPKVNPKIPAYTANGEPAKKVSGGVLGWVLWLFIMAMFFGLAYYFDAHKYIEQLPKIFDDENASASYSTTSVVQEVKKNMNVVEQNTTSVIIKKDENTSIQISITPKSLEQNSSDTNSTLPLLNTPEPLAKDKNLTSEANSTQTHQADLGKFLLKAPSVTFAPRASVWAGFIDLNSGKKSSKTSSESYDIDTTGRWLVVFGNGNIELRSKTQTLKFDPNRAVRFLVQNGEVRSLSYDEFVGLNKGKSW</sequence>
<feature type="region of interest" description="Disordered" evidence="1">
    <location>
        <begin position="185"/>
        <end position="206"/>
    </location>
</feature>
<keyword evidence="4" id="KW-1185">Reference proteome</keyword>
<accession>A0A6G5QE15</accession>
<organism evidence="3 4">
    <name type="scientific">Campylobacter mucosalis CCUG 21559</name>
    <dbReference type="NCBI Taxonomy" id="1032067"/>
    <lineage>
        <taxon>Bacteria</taxon>
        <taxon>Pseudomonadati</taxon>
        <taxon>Campylobacterota</taxon>
        <taxon>Epsilonproteobacteria</taxon>
        <taxon>Campylobacterales</taxon>
        <taxon>Campylobacteraceae</taxon>
        <taxon>Campylobacter</taxon>
    </lineage>
</organism>
<protein>
    <recommendedName>
        <fullName evidence="5">Phosphatidylglycerophosphate synthase</fullName>
    </recommendedName>
</protein>
<evidence type="ECO:0008006" key="5">
    <source>
        <dbReference type="Google" id="ProtNLM"/>
    </source>
</evidence>
<evidence type="ECO:0000313" key="4">
    <source>
        <dbReference type="Proteomes" id="UP000503264"/>
    </source>
</evidence>
<feature type="transmembrane region" description="Helical" evidence="2">
    <location>
        <begin position="102"/>
        <end position="122"/>
    </location>
</feature>
<dbReference type="Proteomes" id="UP000503264">
    <property type="component" value="Chromosome"/>
</dbReference>
<dbReference type="AlphaFoldDB" id="A0A6G5QE15"/>
<dbReference type="GO" id="GO:0003677">
    <property type="term" value="F:DNA binding"/>
    <property type="evidence" value="ECO:0007669"/>
    <property type="project" value="InterPro"/>
</dbReference>
<keyword evidence="2" id="KW-0812">Transmembrane</keyword>
<dbReference type="EMBL" id="CP012542">
    <property type="protein sequence ID" value="QCD43925.1"/>
    <property type="molecule type" value="Genomic_DNA"/>
</dbReference>
<keyword evidence="2" id="KW-1133">Transmembrane helix</keyword>
<gene>
    <name evidence="3" type="ORF">CMUC_0105</name>
</gene>
<evidence type="ECO:0000256" key="1">
    <source>
        <dbReference type="SAM" id="MobiDB-lite"/>
    </source>
</evidence>
<feature type="compositionally biased region" description="Polar residues" evidence="1">
    <location>
        <begin position="185"/>
        <end position="199"/>
    </location>
</feature>
<evidence type="ECO:0000313" key="3">
    <source>
        <dbReference type="EMBL" id="QCD43925.1"/>
    </source>
</evidence>
<dbReference type="RefSeq" id="WP_169752632.1">
    <property type="nucleotide sequence ID" value="NZ_CP012542.1"/>
</dbReference>
<name>A0A6G5QE15_9BACT</name>